<dbReference type="InterPro" id="IPR010843">
    <property type="entry name" value="Uncharacterised_AroM"/>
</dbReference>
<dbReference type="EMBL" id="UINC01017553">
    <property type="protein sequence ID" value="SVA72911.1"/>
    <property type="molecule type" value="Genomic_DNA"/>
</dbReference>
<protein>
    <recommendedName>
        <fullName evidence="2">AroM protein</fullName>
    </recommendedName>
</protein>
<gene>
    <name evidence="1" type="ORF">METZ01_LOCUS125765</name>
</gene>
<dbReference type="Pfam" id="PF07302">
    <property type="entry name" value="AroM"/>
    <property type="match status" value="1"/>
</dbReference>
<reference evidence="1" key="1">
    <citation type="submission" date="2018-05" db="EMBL/GenBank/DDBJ databases">
        <authorList>
            <person name="Lanie J.A."/>
            <person name="Ng W.-L."/>
            <person name="Kazmierczak K.M."/>
            <person name="Andrzejewski T.M."/>
            <person name="Davidsen T.M."/>
            <person name="Wayne K.J."/>
            <person name="Tettelin H."/>
            <person name="Glass J.I."/>
            <person name="Rusch D."/>
            <person name="Podicherti R."/>
            <person name="Tsui H.-C.T."/>
            <person name="Winkler M.E."/>
        </authorList>
    </citation>
    <scope>NUCLEOTIDE SEQUENCE</scope>
</reference>
<sequence>MNDPIVGIYTIGQTPRPDLVQNLKHLADTFRFEIRGALDDLSQDQVPACGPDGNPLETRLRDGTRVVVDAAFLGPRLQEAVTEWDDRVSAHLVLCAGSFPRLRSRKILIQPFDYAASHFAACGLRKLEVVVPFAAQATSSVRKWEAAGFSCRVHVLTNRPTSEFVQRWLPESVDETNADALVIDYVGLPATALKKAQAEIDIPVFDLGYLAIDSLIGRLETL</sequence>
<evidence type="ECO:0008006" key="2">
    <source>
        <dbReference type="Google" id="ProtNLM"/>
    </source>
</evidence>
<accession>A0A381Y8F1</accession>
<organism evidence="1">
    <name type="scientific">marine metagenome</name>
    <dbReference type="NCBI Taxonomy" id="408172"/>
    <lineage>
        <taxon>unclassified sequences</taxon>
        <taxon>metagenomes</taxon>
        <taxon>ecological metagenomes</taxon>
    </lineage>
</organism>
<proteinExistence type="predicted"/>
<evidence type="ECO:0000313" key="1">
    <source>
        <dbReference type="EMBL" id="SVA72911.1"/>
    </source>
</evidence>
<name>A0A381Y8F1_9ZZZZ</name>
<dbReference type="AlphaFoldDB" id="A0A381Y8F1"/>